<accession>A0A0S1RVJ8</accession>
<dbReference type="Proteomes" id="UP000203990">
    <property type="component" value="Segment"/>
</dbReference>
<dbReference type="RefSeq" id="YP_009187851.1">
    <property type="nucleotide sequence ID" value="NC_028659.1"/>
</dbReference>
<dbReference type="GO" id="GO:0140291">
    <property type="term" value="P:peptidyl-glutamate ADP-deribosylation"/>
    <property type="evidence" value="ECO:0007669"/>
    <property type="project" value="TreeGrafter"/>
</dbReference>
<reference evidence="1 2" key="1">
    <citation type="submission" date="2015-10" db="EMBL/GenBank/DDBJ databases">
        <title>Complete genome sequence of Klebsiella pneumoniae bacteriophage vB_KpnM_KB57.</title>
        <authorList>
            <person name="Volozhantsev N.V."/>
            <person name="Popova A.V."/>
            <person name="Krasilnikova V.M."/>
            <person name="Bogun A.G."/>
        </authorList>
    </citation>
    <scope>NUCLEOTIDE SEQUENCE [LARGE SCALE GENOMIC DNA]</scope>
</reference>
<organism evidence="1 2">
    <name type="scientific">Klebsiella phage vB_KpnM_KB57</name>
    <dbReference type="NCBI Taxonomy" id="1719140"/>
    <lineage>
        <taxon>Viruses</taxon>
        <taxon>Duplodnaviria</taxon>
        <taxon>Heunggongvirae</taxon>
        <taxon>Uroviricota</taxon>
        <taxon>Caudoviricetes</taxon>
        <taxon>Vequintavirinae</taxon>
        <taxon>Mydovirus</taxon>
        <taxon>Mydovirus KB57</taxon>
    </lineage>
</organism>
<dbReference type="KEGG" id="vg:26523204"/>
<dbReference type="SUPFAM" id="SSF52949">
    <property type="entry name" value="Macro domain-like"/>
    <property type="match status" value="1"/>
</dbReference>
<dbReference type="InterPro" id="IPR050892">
    <property type="entry name" value="ADP-ribose_metab_enzymes"/>
</dbReference>
<evidence type="ECO:0000313" key="2">
    <source>
        <dbReference type="Proteomes" id="UP000203990"/>
    </source>
</evidence>
<dbReference type="InterPro" id="IPR043472">
    <property type="entry name" value="Macro_dom-like"/>
</dbReference>
<dbReference type="PANTHER" id="PTHR12521">
    <property type="entry name" value="PROTEIN C6ORF130"/>
    <property type="match status" value="1"/>
</dbReference>
<dbReference type="EMBL" id="KT934943">
    <property type="protein sequence ID" value="ALM02625.1"/>
    <property type="molecule type" value="Genomic_DNA"/>
</dbReference>
<name>A0A0S1RVJ8_9CAUD</name>
<dbReference type="OrthoDB" id="15963at10239"/>
<dbReference type="PANTHER" id="PTHR12521:SF0">
    <property type="entry name" value="ADP-RIBOSE GLYCOHYDROLASE OARD1"/>
    <property type="match status" value="1"/>
</dbReference>
<keyword evidence="2" id="KW-1185">Reference proteome</keyword>
<protein>
    <submittedName>
        <fullName evidence="1">Putative phosphatase</fullName>
    </submittedName>
</protein>
<dbReference type="Gene3D" id="3.40.220.10">
    <property type="entry name" value="Leucine Aminopeptidase, subunit E, domain 1"/>
    <property type="match status" value="1"/>
</dbReference>
<sequence>MSFKYKVGDLIEAAKSGEINVFGHGCNCFCTMGSGIAPLIKEAFPKMYAADLKTEKGDKTKLGTCTMAFLNDGSLAGFNLYSQYGYNRRKQGLRDLDYNALYDSMVEMKKLLQSYTDGPMDTYRIGFPKIGAGLAGGDWNVIEAMIKSIFFDCDVTVYVLKEWEIPGYYPPDDGPLTSEQIAAIREMTKCGLSTGGTGLSWLN</sequence>
<evidence type="ECO:0000313" key="1">
    <source>
        <dbReference type="EMBL" id="ALM02625.1"/>
    </source>
</evidence>
<gene>
    <name evidence="1" type="ORF">KB57_238</name>
</gene>
<proteinExistence type="predicted"/>
<dbReference type="GeneID" id="26523204"/>